<evidence type="ECO:0000313" key="2">
    <source>
        <dbReference type="Proteomes" id="UP000005952"/>
    </source>
</evidence>
<sequence>MRHIGFPRLWLITTLEPVASLNITLKHVTSIHVFVITHELAPTTTWMCDCETFGFSLKEHASSLRVMFRSAQLLKSPLKEGMHLRAVIEQAGQPVKQPGNPAERTFPIL</sequence>
<evidence type="ECO:0000313" key="1">
    <source>
        <dbReference type="EMBL" id="AGK56293.1"/>
    </source>
</evidence>
<accession>N0B064</accession>
<dbReference type="STRING" id="670307.HYPDE_23033"/>
<name>N0B064_9HYPH</name>
<reference evidence="1 2" key="1">
    <citation type="journal article" date="2013" name="Genome Announc.">
        <title>Genome sequences for three denitrifying bacterial strains isolated from a uranium- and nitrate-contaminated subsurface environment.</title>
        <authorList>
            <person name="Venkatramanan R."/>
            <person name="Prakash O."/>
            <person name="Woyke T."/>
            <person name="Chain P."/>
            <person name="Goodwin L.A."/>
            <person name="Watson D."/>
            <person name="Brooks S."/>
            <person name="Kostka J.E."/>
            <person name="Green S.J."/>
        </authorList>
    </citation>
    <scope>NUCLEOTIDE SEQUENCE [LARGE SCALE GENOMIC DNA]</scope>
    <source>
        <strain evidence="1 2">1NES1</strain>
    </source>
</reference>
<dbReference type="RefSeq" id="WP_015596331.1">
    <property type="nucleotide sequence ID" value="NC_021172.1"/>
</dbReference>
<dbReference type="KEGG" id="hdt:HYPDE_23033"/>
<dbReference type="Proteomes" id="UP000005952">
    <property type="component" value="Chromosome"/>
</dbReference>
<protein>
    <submittedName>
        <fullName evidence="1">Uncharacterized protein</fullName>
    </submittedName>
</protein>
<proteinExistence type="predicted"/>
<keyword evidence="2" id="KW-1185">Reference proteome</keyword>
<gene>
    <name evidence="1" type="ORF">HYPDE_23033</name>
</gene>
<dbReference type="AlphaFoldDB" id="N0B064"/>
<dbReference type="EMBL" id="CP005587">
    <property type="protein sequence ID" value="AGK56293.1"/>
    <property type="molecule type" value="Genomic_DNA"/>
</dbReference>
<dbReference type="HOGENOM" id="CLU_2180269_0_0_5"/>
<organism evidence="1 2">
    <name type="scientific">Hyphomicrobium denitrificans 1NES1</name>
    <dbReference type="NCBI Taxonomy" id="670307"/>
    <lineage>
        <taxon>Bacteria</taxon>
        <taxon>Pseudomonadati</taxon>
        <taxon>Pseudomonadota</taxon>
        <taxon>Alphaproteobacteria</taxon>
        <taxon>Hyphomicrobiales</taxon>
        <taxon>Hyphomicrobiaceae</taxon>
        <taxon>Hyphomicrobium</taxon>
    </lineage>
</organism>